<organism evidence="1 2">
    <name type="scientific">Vibrio cortegadensis</name>
    <dbReference type="NCBI Taxonomy" id="1328770"/>
    <lineage>
        <taxon>Bacteria</taxon>
        <taxon>Pseudomonadati</taxon>
        <taxon>Pseudomonadota</taxon>
        <taxon>Gammaproteobacteria</taxon>
        <taxon>Vibrionales</taxon>
        <taxon>Vibrionaceae</taxon>
        <taxon>Vibrio</taxon>
    </lineage>
</organism>
<dbReference type="Proteomes" id="UP001569153">
    <property type="component" value="Unassembled WGS sequence"/>
</dbReference>
<gene>
    <name evidence="1" type="ORF">ACED38_19330</name>
</gene>
<proteinExistence type="predicted"/>
<evidence type="ECO:0000313" key="1">
    <source>
        <dbReference type="EMBL" id="MEZ8197010.1"/>
    </source>
</evidence>
<dbReference type="EMBL" id="JBGOOT010000054">
    <property type="protein sequence ID" value="MEZ8197010.1"/>
    <property type="molecule type" value="Genomic_DNA"/>
</dbReference>
<evidence type="ECO:0008006" key="3">
    <source>
        <dbReference type="Google" id="ProtNLM"/>
    </source>
</evidence>
<comment type="caution">
    <text evidence="1">The sequence shown here is derived from an EMBL/GenBank/DDBJ whole genome shotgun (WGS) entry which is preliminary data.</text>
</comment>
<evidence type="ECO:0000313" key="2">
    <source>
        <dbReference type="Proteomes" id="UP001569153"/>
    </source>
</evidence>
<protein>
    <recommendedName>
        <fullName evidence="3">Cell division protein</fullName>
    </recommendedName>
</protein>
<sequence>MSEIEQCNSRNIPLPIQREVRQRCGFGCVICGLPLYEYEHMEEWAVVKRHVADEITLLCDQHHREKTGGLLPVEVVKAANKAPFNLKEGNSKPYNLHFAGTEATIEIGSNSFTCKDNGYGTAMVPVSVDGTPLIGLILADGHLLLNLVVFDECNAPVLHIKNNQLIYSTSPWDIQLVGKKLTIREAHRKILFEIEFFPPNRVVINRGRLLRNGVEILIRPSNILVTNNSTLLRDCHAHNCYGGLIIGYHENPVGGFMALQSVPRYLGDRTEALKFEKESLQRIESYS</sequence>
<accession>A0ABV4MBV9</accession>
<dbReference type="RefSeq" id="WP_371731209.1">
    <property type="nucleotide sequence ID" value="NZ_JBGOOT010000054.1"/>
</dbReference>
<name>A0ABV4MBV9_9VIBR</name>
<reference evidence="1 2" key="1">
    <citation type="submission" date="2024-06" db="EMBL/GenBank/DDBJ databases">
        <authorList>
            <person name="Steensen K."/>
            <person name="Seneca J."/>
            <person name="Bartlau N."/>
            <person name="Yu A.X."/>
            <person name="Polz M.F."/>
        </authorList>
    </citation>
    <scope>NUCLEOTIDE SEQUENCE [LARGE SCALE GENOMIC DNA]</scope>
    <source>
        <strain evidence="1 2">FF146</strain>
    </source>
</reference>
<keyword evidence="2" id="KW-1185">Reference proteome</keyword>